<organism evidence="3 4">
    <name type="scientific">Plasmodium gallinaceum</name>
    <dbReference type="NCBI Taxonomy" id="5849"/>
    <lineage>
        <taxon>Eukaryota</taxon>
        <taxon>Sar</taxon>
        <taxon>Alveolata</taxon>
        <taxon>Apicomplexa</taxon>
        <taxon>Aconoidasida</taxon>
        <taxon>Haemosporida</taxon>
        <taxon>Plasmodiidae</taxon>
        <taxon>Plasmodium</taxon>
        <taxon>Plasmodium (Haemamoeba)</taxon>
    </lineage>
</organism>
<dbReference type="AlphaFoldDB" id="A0A1J1GUW6"/>
<evidence type="ECO:0000313" key="3">
    <source>
        <dbReference type="EMBL" id="CRG95096.1"/>
    </source>
</evidence>
<evidence type="ECO:0000256" key="2">
    <source>
        <dbReference type="SAM" id="MobiDB-lite"/>
    </source>
</evidence>
<evidence type="ECO:0000313" key="4">
    <source>
        <dbReference type="Proteomes" id="UP000220797"/>
    </source>
</evidence>
<dbReference type="GeneID" id="39731024"/>
<dbReference type="RefSeq" id="XP_028527909.1">
    <property type="nucleotide sequence ID" value="XM_028671237.1"/>
</dbReference>
<accession>A0A1J1GUW6</accession>
<proteinExistence type="predicted"/>
<gene>
    <name evidence="3" type="ORF">PGAL8A_00249600</name>
</gene>
<feature type="coiled-coil region" evidence="1">
    <location>
        <begin position="354"/>
        <end position="381"/>
    </location>
</feature>
<sequence length="795" mass="95445">MLFNYTKIIYKNVLIIFLYILFYESYYCGKEISNWNYRLIPFSINSKQKNFFYFIKSNSNELVNKKKFKSKLINIKEKKKRLFTTNITNLHDNNIPEEYIKNNIPPEPIYPYITVPDNLYTKEKNKDKKDEEKYPDLRKMTFEEFKKWNDNEIKKVKQLPDPTIVDFIEDIKYEKYIHPSLIKYVDKKNQRYMLYSLDKKINKTNQKATLNCFNENDLDNDLTEYDCAFKGIGPWPSTDELKKHDDIFEFDKTDLEMEYNITYCKSNYREYKEKNINKKISNIEKESLNKDNTYLDNVENDNSINSEGEFIDDIEDSEHDLSDNIKENLTDQNKNVSKSIPNKSSISEIRKLYYKKEVKTIKEAKEEIIKWDERKKHSRKKWNLTNEEINLLPKHYKELYFEKHKEYEKQKKDLWRKWHENSVGEQVLLDLSELHHSENDNNEKIDIEKNNTKEESDIETNFENDSEIKLQNFRLLENNVLYSKVKSPIENILYEWDDPLNCKWRKRAEEVIRDVIMYDYPFKELRRPSNLDLYDVTWYAGKLDIFVTTEEEKNYKISLFDLKQLVKKIAERLKELEIDEEIFILPFFELVVSSLPSKNILVCRRDWNNNIGKDVTVFFKDNIFQPVDGILLGSPSAFHLIINRYDEQIENFIINDIDKIILKDTKDNIGENFMLRAGINTKEKVGNEKDKDDNVDMNIKKELREIDEENKDSEFIKEDNKEIEDLEFNEINKLKNINKSLKDINDNEIKNINNIDDDNNDLVNSFIDDEEADDDDNDDEIDAYDNEFDDYMPDE</sequence>
<reference evidence="3" key="1">
    <citation type="submission" date="2015-04" db="EMBL/GenBank/DDBJ databases">
        <authorList>
            <consortium name="Pathogen Informatics"/>
        </authorList>
    </citation>
    <scope>NUCLEOTIDE SEQUENCE [LARGE SCALE GENOMIC DNA]</scope>
    <source>
        <strain evidence="3">8A</strain>
    </source>
</reference>
<protein>
    <submittedName>
        <fullName evidence="3">Uncharacterized protein</fullName>
    </submittedName>
</protein>
<dbReference type="VEuPathDB" id="PlasmoDB:PGAL8A_00249600"/>
<comment type="caution">
    <text evidence="3">The sequence shown here is derived from an EMBL/GenBank/DDBJ whole genome shotgun (WGS) entry which is preliminary data.</text>
</comment>
<feature type="coiled-coil region" evidence="1">
    <location>
        <begin position="699"/>
        <end position="726"/>
    </location>
</feature>
<dbReference type="Proteomes" id="UP000220797">
    <property type="component" value="Unassembled WGS sequence"/>
</dbReference>
<name>A0A1J1GUW6_PLAGA</name>
<dbReference type="EMBL" id="CVMV01000032">
    <property type="protein sequence ID" value="CRG95096.1"/>
    <property type="molecule type" value="Genomic_DNA"/>
</dbReference>
<feature type="region of interest" description="Disordered" evidence="2">
    <location>
        <begin position="769"/>
        <end position="795"/>
    </location>
</feature>
<keyword evidence="4" id="KW-1185">Reference proteome</keyword>
<dbReference type="OrthoDB" id="361577at2759"/>
<evidence type="ECO:0000256" key="1">
    <source>
        <dbReference type="SAM" id="Coils"/>
    </source>
</evidence>
<keyword evidence="1" id="KW-0175">Coiled coil</keyword>